<feature type="compositionally biased region" description="Polar residues" evidence="1">
    <location>
        <begin position="52"/>
        <end position="69"/>
    </location>
</feature>
<proteinExistence type="predicted"/>
<organism evidence="2">
    <name type="scientific">Medicago truncatula</name>
    <name type="common">Barrel medic</name>
    <name type="synonym">Medicago tribuloides</name>
    <dbReference type="NCBI Taxonomy" id="3880"/>
    <lineage>
        <taxon>Eukaryota</taxon>
        <taxon>Viridiplantae</taxon>
        <taxon>Streptophyta</taxon>
        <taxon>Embryophyta</taxon>
        <taxon>Tracheophyta</taxon>
        <taxon>Spermatophyta</taxon>
        <taxon>Magnoliopsida</taxon>
        <taxon>eudicotyledons</taxon>
        <taxon>Gunneridae</taxon>
        <taxon>Pentapetalae</taxon>
        <taxon>rosids</taxon>
        <taxon>fabids</taxon>
        <taxon>Fabales</taxon>
        <taxon>Fabaceae</taxon>
        <taxon>Papilionoideae</taxon>
        <taxon>50 kb inversion clade</taxon>
        <taxon>NPAAA clade</taxon>
        <taxon>Hologalegina</taxon>
        <taxon>IRL clade</taxon>
        <taxon>Trifolieae</taxon>
        <taxon>Medicago</taxon>
    </lineage>
</organism>
<feature type="compositionally biased region" description="Low complexity" evidence="1">
    <location>
        <begin position="35"/>
        <end position="51"/>
    </location>
</feature>
<feature type="region of interest" description="Disordered" evidence="1">
    <location>
        <begin position="35"/>
        <end position="69"/>
    </location>
</feature>
<reference evidence="2" key="2">
    <citation type="submission" date="2007-03" db="EMBL/GenBank/DDBJ databases">
        <authorList>
            <consortium name="The International Medicago Genome Annotation Group"/>
        </authorList>
    </citation>
    <scope>NUCLEOTIDE SEQUENCE</scope>
</reference>
<sequence length="69" mass="7719">MTLCHIIFFPHTLPLPSTNFTQKLKLNHNCFLFSPSRSSSSSSVRKSLFSSTTTKISETDESIVSSRLP</sequence>
<evidence type="ECO:0000256" key="1">
    <source>
        <dbReference type="SAM" id="MobiDB-lite"/>
    </source>
</evidence>
<dbReference type="AlphaFoldDB" id="A2Q612"/>
<reference evidence="2" key="1">
    <citation type="submission" date="2006-02" db="EMBL/GenBank/DDBJ databases">
        <authorList>
            <person name="Town C.D."/>
        </authorList>
    </citation>
    <scope>NUCLEOTIDE SEQUENCE</scope>
</reference>
<dbReference type="EMBL" id="AC172742">
    <property type="protein sequence ID" value="ABN09032.1"/>
    <property type="molecule type" value="Genomic_DNA"/>
</dbReference>
<gene>
    <name evidence="2" type="ORF">MtrDRAFT_AC172742g2v1</name>
</gene>
<name>A2Q612_MEDTR</name>
<protein>
    <submittedName>
        <fullName evidence="2">Uncharacterized protein</fullName>
    </submittedName>
</protein>
<accession>A2Q612</accession>
<evidence type="ECO:0000313" key="2">
    <source>
        <dbReference type="EMBL" id="ABN09032.1"/>
    </source>
</evidence>